<dbReference type="PANTHER" id="PTHR33377">
    <property type="entry name" value="OS10G0134700 PROTEIN-RELATED"/>
    <property type="match status" value="1"/>
</dbReference>
<keyword evidence="2" id="KW-1185">Reference proteome</keyword>
<dbReference type="SMART" id="SM01157">
    <property type="entry name" value="DUF1719"/>
    <property type="match status" value="1"/>
</dbReference>
<dbReference type="PANTHER" id="PTHR33377:SF4">
    <property type="entry name" value="OS07G0285800 PROTEIN"/>
    <property type="match status" value="1"/>
</dbReference>
<sequence length="284" mass="31335">MLCSRNTCLFTACPVLLDLNYTSPSSYIPATFNSKAALGALCDCACVLAAIQRIGARIRVKGGGAERTCVDCLLAVMAEMVGSAFVQEAVSRAVSFVLGKREEAASQGHMMERLEMAANHLEYALERSKKLPILDVSLLQRRKTIKCAYVQAMELLERHNRQQQAVLPAAGGQEDHPLVSRGKKRKLWMIFGANKQNVVPVAPSSSSGGLDTADVQRFEQFADWGRELVRDVDSACSLLRNNLCSNPIVRHLFEGRSLWCRLVQGNQRRTVLVLPSRSEERGLC</sequence>
<dbReference type="AlphaFoldDB" id="A0AAQ3SW12"/>
<proteinExistence type="predicted"/>
<protein>
    <submittedName>
        <fullName evidence="1">Uncharacterized protein</fullName>
    </submittedName>
</protein>
<accession>A0AAQ3SW12</accession>
<dbReference type="Proteomes" id="UP001341281">
    <property type="component" value="Chromosome 03"/>
</dbReference>
<name>A0AAQ3SW12_PASNO</name>
<gene>
    <name evidence="1" type="ORF">U9M48_011532</name>
</gene>
<reference evidence="1 2" key="1">
    <citation type="submission" date="2024-02" db="EMBL/GenBank/DDBJ databases">
        <title>High-quality chromosome-scale genome assembly of Pensacola bahiagrass (Paspalum notatum Flugge var. saurae).</title>
        <authorList>
            <person name="Vega J.M."/>
            <person name="Podio M."/>
            <person name="Orjuela J."/>
            <person name="Siena L.A."/>
            <person name="Pessino S.C."/>
            <person name="Combes M.C."/>
            <person name="Mariac C."/>
            <person name="Albertini E."/>
            <person name="Pupilli F."/>
            <person name="Ortiz J.P.A."/>
            <person name="Leblanc O."/>
        </authorList>
    </citation>
    <scope>NUCLEOTIDE SEQUENCE [LARGE SCALE GENOMIC DNA]</scope>
    <source>
        <strain evidence="1">R1</strain>
        <tissue evidence="1">Leaf</tissue>
    </source>
</reference>
<dbReference type="EMBL" id="CP144747">
    <property type="protein sequence ID" value="WVZ61702.1"/>
    <property type="molecule type" value="Genomic_DNA"/>
</dbReference>
<evidence type="ECO:0000313" key="1">
    <source>
        <dbReference type="EMBL" id="WVZ61702.1"/>
    </source>
</evidence>
<evidence type="ECO:0000313" key="2">
    <source>
        <dbReference type="Proteomes" id="UP001341281"/>
    </source>
</evidence>
<dbReference type="InterPro" id="IPR013181">
    <property type="entry name" value="DUF1719"/>
</dbReference>
<organism evidence="1 2">
    <name type="scientific">Paspalum notatum var. saurae</name>
    <dbReference type="NCBI Taxonomy" id="547442"/>
    <lineage>
        <taxon>Eukaryota</taxon>
        <taxon>Viridiplantae</taxon>
        <taxon>Streptophyta</taxon>
        <taxon>Embryophyta</taxon>
        <taxon>Tracheophyta</taxon>
        <taxon>Spermatophyta</taxon>
        <taxon>Magnoliopsida</taxon>
        <taxon>Liliopsida</taxon>
        <taxon>Poales</taxon>
        <taxon>Poaceae</taxon>
        <taxon>PACMAD clade</taxon>
        <taxon>Panicoideae</taxon>
        <taxon>Andropogonodae</taxon>
        <taxon>Paspaleae</taxon>
        <taxon>Paspalinae</taxon>
        <taxon>Paspalum</taxon>
    </lineage>
</organism>
<dbReference type="Pfam" id="PF08224">
    <property type="entry name" value="DUF1719"/>
    <property type="match status" value="1"/>
</dbReference>